<evidence type="ECO:0008006" key="5">
    <source>
        <dbReference type="Google" id="ProtNLM"/>
    </source>
</evidence>
<dbReference type="Proteomes" id="UP000215902">
    <property type="component" value="Unassembled WGS sequence"/>
</dbReference>
<protein>
    <recommendedName>
        <fullName evidence="5">Secreted protein</fullName>
    </recommendedName>
</protein>
<comment type="caution">
    <text evidence="2">The sequence shown here is derived from an EMBL/GenBank/DDBJ whole genome shotgun (WGS) entry which is preliminary data.</text>
</comment>
<evidence type="ECO:0000313" key="2">
    <source>
        <dbReference type="EMBL" id="PAA54733.1"/>
    </source>
</evidence>
<accession>A0A267DZJ7</accession>
<evidence type="ECO:0000313" key="3">
    <source>
        <dbReference type="EMBL" id="PAA83238.1"/>
    </source>
</evidence>
<dbReference type="AlphaFoldDB" id="A0A267DZJ7"/>
<evidence type="ECO:0000256" key="1">
    <source>
        <dbReference type="SAM" id="SignalP"/>
    </source>
</evidence>
<gene>
    <name evidence="3" type="ORF">BOX15_Mlig028214g1</name>
    <name evidence="2" type="ORF">BOX15_Mlig029431g3</name>
</gene>
<dbReference type="EMBL" id="NIVC01002866">
    <property type="protein sequence ID" value="PAA54733.1"/>
    <property type="molecule type" value="Genomic_DNA"/>
</dbReference>
<dbReference type="EMBL" id="NIVC01000426">
    <property type="protein sequence ID" value="PAA83238.1"/>
    <property type="molecule type" value="Genomic_DNA"/>
</dbReference>
<keyword evidence="1" id="KW-0732">Signal</keyword>
<evidence type="ECO:0000313" key="4">
    <source>
        <dbReference type="Proteomes" id="UP000215902"/>
    </source>
</evidence>
<name>A0A267DZJ7_9PLAT</name>
<organism evidence="2 4">
    <name type="scientific">Macrostomum lignano</name>
    <dbReference type="NCBI Taxonomy" id="282301"/>
    <lineage>
        <taxon>Eukaryota</taxon>
        <taxon>Metazoa</taxon>
        <taxon>Spiralia</taxon>
        <taxon>Lophotrochozoa</taxon>
        <taxon>Platyhelminthes</taxon>
        <taxon>Rhabditophora</taxon>
        <taxon>Macrostomorpha</taxon>
        <taxon>Macrostomida</taxon>
        <taxon>Macrostomidae</taxon>
        <taxon>Macrostomum</taxon>
    </lineage>
</organism>
<reference evidence="2 4" key="1">
    <citation type="submission" date="2017-06" db="EMBL/GenBank/DDBJ databases">
        <title>A platform for efficient transgenesis in Macrostomum lignano, a flatworm model organism for stem cell research.</title>
        <authorList>
            <person name="Berezikov E."/>
        </authorList>
    </citation>
    <scope>NUCLEOTIDE SEQUENCE [LARGE SCALE GENOMIC DNA]</scope>
    <source>
        <strain evidence="2">DV1</strain>
        <tissue evidence="2">Whole organism</tissue>
    </source>
</reference>
<feature type="chain" id="PRO_5011915973" description="Secreted protein" evidence="1">
    <location>
        <begin position="30"/>
        <end position="121"/>
    </location>
</feature>
<feature type="signal peptide" evidence="1">
    <location>
        <begin position="1"/>
        <end position="29"/>
    </location>
</feature>
<sequence length="121" mass="13484">MAKALLKSPVSAAAVALLLSLQVAFEVDAAFSRRCFVTRLDQASGVLRDSLERCDADKPFCFRGRLTRLGESAVKQLYNWPVRAGRVMRGCVQSRQPPDESVRRWYEPRGLAVCVHDGCNN</sequence>
<keyword evidence="4" id="KW-1185">Reference proteome</keyword>
<proteinExistence type="predicted"/>